<dbReference type="InterPro" id="IPR002885">
    <property type="entry name" value="PPR_rpt"/>
</dbReference>
<keyword evidence="4" id="KW-1185">Reference proteome</keyword>
<evidence type="ECO:0000256" key="1">
    <source>
        <dbReference type="ARBA" id="ARBA00022737"/>
    </source>
</evidence>
<evidence type="ECO:0000313" key="4">
    <source>
        <dbReference type="Proteomes" id="UP000198406"/>
    </source>
</evidence>
<keyword evidence="1" id="KW-0677">Repeat</keyword>
<reference evidence="3 4" key="1">
    <citation type="journal article" date="2015" name="Plant Cell">
        <title>Oil accumulation by the oleaginous diatom Fistulifera solaris as revealed by the genome and transcriptome.</title>
        <authorList>
            <person name="Tanaka T."/>
            <person name="Maeda Y."/>
            <person name="Veluchamy A."/>
            <person name="Tanaka M."/>
            <person name="Abida H."/>
            <person name="Marechal E."/>
            <person name="Bowler C."/>
            <person name="Muto M."/>
            <person name="Sunaga Y."/>
            <person name="Tanaka M."/>
            <person name="Yoshino T."/>
            <person name="Taniguchi T."/>
            <person name="Fukuda Y."/>
            <person name="Nemoto M."/>
            <person name="Matsumoto M."/>
            <person name="Wong P.S."/>
            <person name="Aburatani S."/>
            <person name="Fujibuchi W."/>
        </authorList>
    </citation>
    <scope>NUCLEOTIDE SEQUENCE [LARGE SCALE GENOMIC DNA]</scope>
    <source>
        <strain evidence="3 4">JPCC DA0580</strain>
    </source>
</reference>
<dbReference type="AlphaFoldDB" id="A0A1Z5JME3"/>
<dbReference type="EMBL" id="BDSP01000087">
    <property type="protein sequence ID" value="GAX14958.1"/>
    <property type="molecule type" value="Genomic_DNA"/>
</dbReference>
<dbReference type="Pfam" id="PF13812">
    <property type="entry name" value="PPR_3"/>
    <property type="match status" value="1"/>
</dbReference>
<sequence length="1053" mass="118731">MSPRVFATYERTSDAPFFSYPFAMKRSSDAREIKRAKKKSNNKEHNFPSTQHHATMIPRSLHVFPVSVFFIILRWSSTTVQSLLFQSSQRYPSTCRRLHTSTIVLCSNNSDLLETREDVPENFLLDVEEDLNYFPRNSAWLEEATLSLLDEDLYPIGELSEEDVVTIATLMAAWSKRNSVDAAITVERLLKRVVDDMQEGNSVAQVTTRFYVYAIDAWSRSGAEGSAQRAQQIHDAMIQTYHATDNSLIAPSTVSYNSVMNAWSKSSEPTAAEKADDLLMELVDSYRNGNNELKPDAISFSTVLHAYAKSQHRERVARSEAIFEMIDTLEMPPNPYTYSALQNMYARAGTEDAPQKAFEILDRMNELYQAGNLSMKPSTINYNEVLNSLSRTPSRKSAEMADRLLMKMELPVQQGGYDVEPDRLSYAVAILACARCPDESFAAQAAEANLKKLEARARREDQRRREISSAAPPAVTLDIESFNVVLTAISKSREPDAPERALDIIQRMERYAADGNDSLRPNSRSWNAVLNAFARATKRKDRNFAVESQRILERLLFQSKEGQSSIVPNAYTFAAVLNAQQRSGDPDAAERADCIVRQMEELYESSDLDAPPDVFHYTILLSAWARSGSPRAADRCLQILTHMYERSNAGFDNVKPNVRTYNAVLDCLSKSHKEDIAEQLLYHMLDLFRRGDHASKPDAFSFNCVIQAFAKSDARGSGRRAEAVLDRFLEFQEENPSVGPDTRAFKYIMSHYSRSSNMDAPYRAEYVLNRMIALYKSGHRHLEPSLSMFTTVMDSYSYANHPDAGNNAERLLRLIRELERGYGCSHLMAHTAVMNSVLMAYATSAAKDEQASFRAEKLLLDMERSYAAGDASLQPDTKSYGLVLSAWSKSCSSHKARRALQLLRRMEQAQREGNDRVSVDEHAYSLVINTCAFCNDAIDVEIEAFKIAETIFDEMLSSSDNSPSSLTYGWFIQACGRLRVSKDESAKAIEKAFKRCCDDGLLNDFVFHRLKGAASDEVFLSLLSGTALSGLKDGRKQKVGIQRLPFEWRRNCK</sequence>
<dbReference type="InterPro" id="IPR011990">
    <property type="entry name" value="TPR-like_helical_dom_sf"/>
</dbReference>
<organism evidence="3 4">
    <name type="scientific">Fistulifera solaris</name>
    <name type="common">Oleaginous diatom</name>
    <dbReference type="NCBI Taxonomy" id="1519565"/>
    <lineage>
        <taxon>Eukaryota</taxon>
        <taxon>Sar</taxon>
        <taxon>Stramenopiles</taxon>
        <taxon>Ochrophyta</taxon>
        <taxon>Bacillariophyta</taxon>
        <taxon>Bacillariophyceae</taxon>
        <taxon>Bacillariophycidae</taxon>
        <taxon>Naviculales</taxon>
        <taxon>Naviculaceae</taxon>
        <taxon>Fistulifera</taxon>
    </lineage>
</organism>
<dbReference type="InParanoid" id="A0A1Z5JME3"/>
<evidence type="ECO:0000313" key="3">
    <source>
        <dbReference type="EMBL" id="GAX14958.1"/>
    </source>
</evidence>
<proteinExistence type="predicted"/>
<dbReference type="InterPro" id="IPR051222">
    <property type="entry name" value="PPR/CCM1_RNA-binding"/>
</dbReference>
<evidence type="ECO:0000256" key="2">
    <source>
        <dbReference type="SAM" id="Coils"/>
    </source>
</evidence>
<dbReference type="PANTHER" id="PTHR47942:SF63">
    <property type="entry name" value="PENTATRICOPEPTIDE REPEAT-CONTAINING PROTEIN"/>
    <property type="match status" value="1"/>
</dbReference>
<dbReference type="Proteomes" id="UP000198406">
    <property type="component" value="Unassembled WGS sequence"/>
</dbReference>
<feature type="coiled-coil region" evidence="2">
    <location>
        <begin position="443"/>
        <end position="470"/>
    </location>
</feature>
<dbReference type="PANTHER" id="PTHR47942">
    <property type="entry name" value="TETRATRICOPEPTIDE REPEAT (TPR)-LIKE SUPERFAMILY PROTEIN-RELATED"/>
    <property type="match status" value="1"/>
</dbReference>
<name>A0A1Z5JME3_FISSO</name>
<comment type="caution">
    <text evidence="3">The sequence shown here is derived from an EMBL/GenBank/DDBJ whole genome shotgun (WGS) entry which is preliminary data.</text>
</comment>
<evidence type="ECO:0008006" key="5">
    <source>
        <dbReference type="Google" id="ProtNLM"/>
    </source>
</evidence>
<protein>
    <recommendedName>
        <fullName evidence="5">Pentacotripeptide-repeat region of PRORP domain-containing protein</fullName>
    </recommendedName>
</protein>
<accession>A0A1Z5JME3</accession>
<dbReference type="OrthoDB" id="185373at2759"/>
<gene>
    <name evidence="3" type="ORF">FisN_12Lh341</name>
</gene>
<keyword evidence="2" id="KW-0175">Coiled coil</keyword>
<dbReference type="Gene3D" id="1.25.40.10">
    <property type="entry name" value="Tetratricopeptide repeat domain"/>
    <property type="match status" value="5"/>
</dbReference>